<protein>
    <submittedName>
        <fullName evidence="9">Uncharacterized protein</fullName>
    </submittedName>
</protein>
<evidence type="ECO:0000256" key="1">
    <source>
        <dbReference type="ARBA" id="ARBA00004167"/>
    </source>
</evidence>
<accession>A0AAV3QBW6</accession>
<dbReference type="GO" id="GO:0016020">
    <property type="term" value="C:membrane"/>
    <property type="evidence" value="ECO:0007669"/>
    <property type="project" value="UniProtKB-SubCell"/>
</dbReference>
<dbReference type="AlphaFoldDB" id="A0AAV3QBW6"/>
<dbReference type="SUPFAM" id="SSF52058">
    <property type="entry name" value="L domain-like"/>
    <property type="match status" value="1"/>
</dbReference>
<gene>
    <name evidence="9" type="ORF">LIER_17269</name>
</gene>
<comment type="caution">
    <text evidence="9">The sequence shown here is derived from an EMBL/GenBank/DDBJ whole genome shotgun (WGS) entry which is preliminary data.</text>
</comment>
<keyword evidence="2" id="KW-0433">Leucine-rich repeat</keyword>
<evidence type="ECO:0000256" key="6">
    <source>
        <dbReference type="ARBA" id="ARBA00022989"/>
    </source>
</evidence>
<keyword evidence="3 8" id="KW-0812">Transmembrane</keyword>
<evidence type="ECO:0000256" key="8">
    <source>
        <dbReference type="SAM" id="Phobius"/>
    </source>
</evidence>
<proteinExistence type="predicted"/>
<keyword evidence="4" id="KW-0732">Signal</keyword>
<dbReference type="PANTHER" id="PTHR45631">
    <property type="entry name" value="OS07G0107800 PROTEIN-RELATED"/>
    <property type="match status" value="1"/>
</dbReference>
<evidence type="ECO:0000256" key="5">
    <source>
        <dbReference type="ARBA" id="ARBA00022737"/>
    </source>
</evidence>
<dbReference type="Proteomes" id="UP001454036">
    <property type="component" value="Unassembled WGS sequence"/>
</dbReference>
<keyword evidence="6 8" id="KW-1133">Transmembrane helix</keyword>
<dbReference type="Pfam" id="PF13855">
    <property type="entry name" value="LRR_8"/>
    <property type="match status" value="1"/>
</dbReference>
<dbReference type="InterPro" id="IPR032675">
    <property type="entry name" value="LRR_dom_sf"/>
</dbReference>
<dbReference type="PANTHER" id="PTHR45631:SF202">
    <property type="entry name" value="SENESCENCE-INDUCED RECEPTOR-LIKE SERINE_THREONINE-PROTEIN KINASE"/>
    <property type="match status" value="1"/>
</dbReference>
<keyword evidence="10" id="KW-1185">Reference proteome</keyword>
<keyword evidence="7 8" id="KW-0472">Membrane</keyword>
<comment type="subcellular location">
    <subcellularLocation>
        <location evidence="1">Membrane</location>
        <topology evidence="1">Single-pass membrane protein</topology>
    </subcellularLocation>
</comment>
<keyword evidence="5" id="KW-0677">Repeat</keyword>
<name>A0AAV3QBW6_LITER</name>
<dbReference type="FunFam" id="3.80.10.10:FF:000129">
    <property type="entry name" value="Leucine-rich repeat receptor-like kinase"/>
    <property type="match status" value="1"/>
</dbReference>
<evidence type="ECO:0000256" key="7">
    <source>
        <dbReference type="ARBA" id="ARBA00023136"/>
    </source>
</evidence>
<organism evidence="9 10">
    <name type="scientific">Lithospermum erythrorhizon</name>
    <name type="common">Purple gromwell</name>
    <name type="synonym">Lithospermum officinale var. erythrorhizon</name>
    <dbReference type="NCBI Taxonomy" id="34254"/>
    <lineage>
        <taxon>Eukaryota</taxon>
        <taxon>Viridiplantae</taxon>
        <taxon>Streptophyta</taxon>
        <taxon>Embryophyta</taxon>
        <taxon>Tracheophyta</taxon>
        <taxon>Spermatophyta</taxon>
        <taxon>Magnoliopsida</taxon>
        <taxon>eudicotyledons</taxon>
        <taxon>Gunneridae</taxon>
        <taxon>Pentapetalae</taxon>
        <taxon>asterids</taxon>
        <taxon>lamiids</taxon>
        <taxon>Boraginales</taxon>
        <taxon>Boraginaceae</taxon>
        <taxon>Boraginoideae</taxon>
        <taxon>Lithospermeae</taxon>
        <taxon>Lithospermum</taxon>
    </lineage>
</organism>
<evidence type="ECO:0000313" key="9">
    <source>
        <dbReference type="EMBL" id="GAA0160796.1"/>
    </source>
</evidence>
<evidence type="ECO:0000256" key="4">
    <source>
        <dbReference type="ARBA" id="ARBA00022729"/>
    </source>
</evidence>
<sequence>MPPILNVLETFKVVDILHAQTGDQENAALYSIKSTYKISRNWQGDPCGPQDYVWDGVNCSNNGFNAPKLISLDLSSGITSSIPGVIANLSNLKTLDLSNNKLTGQVPDFLANMLSLEVLNINGNNFTGPIPSKLLTKWRDGALLLSVDGLPNNEEVKKTKKGNSILPVAASISALFVILIILVR</sequence>
<evidence type="ECO:0000256" key="2">
    <source>
        <dbReference type="ARBA" id="ARBA00022614"/>
    </source>
</evidence>
<feature type="transmembrane region" description="Helical" evidence="8">
    <location>
        <begin position="165"/>
        <end position="183"/>
    </location>
</feature>
<dbReference type="InterPro" id="IPR001611">
    <property type="entry name" value="Leu-rich_rpt"/>
</dbReference>
<dbReference type="EMBL" id="BAABME010003994">
    <property type="protein sequence ID" value="GAA0160796.1"/>
    <property type="molecule type" value="Genomic_DNA"/>
</dbReference>
<evidence type="ECO:0000256" key="3">
    <source>
        <dbReference type="ARBA" id="ARBA00022692"/>
    </source>
</evidence>
<reference evidence="9 10" key="1">
    <citation type="submission" date="2024-01" db="EMBL/GenBank/DDBJ databases">
        <title>The complete chloroplast genome sequence of Lithospermum erythrorhizon: insights into the phylogenetic relationship among Boraginaceae species and the maternal lineages of purple gromwells.</title>
        <authorList>
            <person name="Okada T."/>
            <person name="Watanabe K."/>
        </authorList>
    </citation>
    <scope>NUCLEOTIDE SEQUENCE [LARGE SCALE GENOMIC DNA]</scope>
</reference>
<evidence type="ECO:0000313" key="10">
    <source>
        <dbReference type="Proteomes" id="UP001454036"/>
    </source>
</evidence>
<dbReference type="Gene3D" id="3.80.10.10">
    <property type="entry name" value="Ribonuclease Inhibitor"/>
    <property type="match status" value="1"/>
</dbReference>
<dbReference type="PROSITE" id="PS51450">
    <property type="entry name" value="LRR"/>
    <property type="match status" value="1"/>
</dbReference>